<dbReference type="Gene3D" id="3.80.10.10">
    <property type="entry name" value="Ribonuclease Inhibitor"/>
    <property type="match status" value="1"/>
</dbReference>
<evidence type="ECO:0008006" key="3">
    <source>
        <dbReference type="Google" id="ProtNLM"/>
    </source>
</evidence>
<dbReference type="EMBL" id="JEMT01029495">
    <property type="protein sequence ID" value="EXX52040.1"/>
    <property type="molecule type" value="Genomic_DNA"/>
</dbReference>
<keyword evidence="2" id="KW-1185">Reference proteome</keyword>
<name>A0A015IDQ3_RHIIW</name>
<dbReference type="SMR" id="A0A015IDQ3"/>
<accession>A0A015IDQ3</accession>
<dbReference type="HOGENOM" id="CLU_387858_0_0_1"/>
<evidence type="ECO:0000313" key="1">
    <source>
        <dbReference type="EMBL" id="EXX52040.1"/>
    </source>
</evidence>
<comment type="caution">
    <text evidence="1">The sequence shown here is derived from an EMBL/GenBank/DDBJ whole genome shotgun (WGS) entry which is preliminary data.</text>
</comment>
<sequence length="712" mass="82792">MEQSENILPYEIKVVGEDKKCLKSTLKNSTDSTTFEKLNSSLLPKIYTLTLAESKRSMAESSILDGPDINNNKMVEQVDTLMENVETRLLNQSVSNDTVIHEQTSLEKFQPQNANYVQLKNDIQDLERQPPMVEMLVGQTDVSTLTDTSIQVMQHDTRDFETGIEYEKIPPIRFLSTETLIKIFKFLCYEDLSSCILVNKSWWYAAIHVLWSEPFEFIFEGDFKSETKQEKIFSLMRVYVSCFKDDVKNKLLESGISLPSEYFLRPAYNYASFLQNLDVGFLYSACREWRQWLCRQEGQSFTQIMSDTVKYQQFLVYREIFKMFVRTSRAIKKFYLDELEYSGFQCFDLLSMDSELQYLTSLPGATNCFPELTYFSCDGCVPRELVRCLSEICHNIEHLSFHGCVNMGGLSGIFPLILSQKKLRHLTLIGNMGYCKTPELTIVSEAIKNIEHLTLVGTVHLEMGLFTNCHNIKYLELYDENMDSNTCRVLNFIDASSVKIERITLRIFYIDQFVNKLVEIIKNSNTSLQMVDIEWRIQSNECISGTNRILRNIALCCPNLLILKVPILLYYNQEAFDLFTKVLHACQELIYLGITGPSIFRYQNYLLEFGSDLPPKLEFLYYDTIPKYCEESVLCEFFSNIVKNLGKAISIEWNPFNQEYHNRIIKEYADSGNVILKKLNEESVFSYVGFEQFYYRKSLRGKFNLHPTKLDN</sequence>
<organism evidence="1 2">
    <name type="scientific">Rhizophagus irregularis (strain DAOM 197198w)</name>
    <name type="common">Glomus intraradices</name>
    <dbReference type="NCBI Taxonomy" id="1432141"/>
    <lineage>
        <taxon>Eukaryota</taxon>
        <taxon>Fungi</taxon>
        <taxon>Fungi incertae sedis</taxon>
        <taxon>Mucoromycota</taxon>
        <taxon>Glomeromycotina</taxon>
        <taxon>Glomeromycetes</taxon>
        <taxon>Glomerales</taxon>
        <taxon>Glomeraceae</taxon>
        <taxon>Rhizophagus</taxon>
    </lineage>
</organism>
<dbReference type="SUPFAM" id="SSF52047">
    <property type="entry name" value="RNI-like"/>
    <property type="match status" value="1"/>
</dbReference>
<dbReference type="InterPro" id="IPR036047">
    <property type="entry name" value="F-box-like_dom_sf"/>
</dbReference>
<dbReference type="SUPFAM" id="SSF81383">
    <property type="entry name" value="F-box domain"/>
    <property type="match status" value="1"/>
</dbReference>
<evidence type="ECO:0000313" key="2">
    <source>
        <dbReference type="Proteomes" id="UP000022910"/>
    </source>
</evidence>
<dbReference type="AlphaFoldDB" id="A0A015IDQ3"/>
<reference evidence="1 2" key="1">
    <citation type="submission" date="2014-02" db="EMBL/GenBank/DDBJ databases">
        <title>Single nucleus genome sequencing reveals high similarity among nuclei of an endomycorrhizal fungus.</title>
        <authorList>
            <person name="Lin K."/>
            <person name="Geurts R."/>
            <person name="Zhang Z."/>
            <person name="Limpens E."/>
            <person name="Saunders D.G."/>
            <person name="Mu D."/>
            <person name="Pang E."/>
            <person name="Cao H."/>
            <person name="Cha H."/>
            <person name="Lin T."/>
            <person name="Zhou Q."/>
            <person name="Shang Y."/>
            <person name="Li Y."/>
            <person name="Ivanov S."/>
            <person name="Sharma T."/>
            <person name="Velzen R.V."/>
            <person name="Ruijter N.D."/>
            <person name="Aanen D.K."/>
            <person name="Win J."/>
            <person name="Kamoun S."/>
            <person name="Bisseling T."/>
            <person name="Huang S."/>
        </authorList>
    </citation>
    <scope>NUCLEOTIDE SEQUENCE [LARGE SCALE GENOMIC DNA]</scope>
    <source>
        <strain evidence="2">DAOM197198w</strain>
    </source>
</reference>
<dbReference type="Proteomes" id="UP000022910">
    <property type="component" value="Unassembled WGS sequence"/>
</dbReference>
<dbReference type="InterPro" id="IPR032675">
    <property type="entry name" value="LRR_dom_sf"/>
</dbReference>
<proteinExistence type="predicted"/>
<dbReference type="CDD" id="cd09917">
    <property type="entry name" value="F-box_SF"/>
    <property type="match status" value="1"/>
</dbReference>
<dbReference type="OrthoDB" id="2307487at2759"/>
<gene>
    <name evidence="1" type="ORF">RirG_256580</name>
</gene>
<protein>
    <recommendedName>
        <fullName evidence="3">F-box domain-containing protein</fullName>
    </recommendedName>
</protein>